<sequence length="108" mass="12424">MSTTDHHRSTTSTARTRDHQRQLLDLLVNRDLLVQSLRFAPITDDEDATGLLHLLAAVETEIEEHFPDIYAHELPHWLLLESGMSTETPLPRCPLCRETSRARRQTRA</sequence>
<dbReference type="AlphaFoldDB" id="A0A1J5QFG0"/>
<protein>
    <submittedName>
        <fullName evidence="1">Uncharacterized protein</fullName>
    </submittedName>
</protein>
<proteinExistence type="predicted"/>
<gene>
    <name evidence="1" type="ORF">GALL_360440</name>
</gene>
<accession>A0A1J5QFG0</accession>
<organism evidence="1">
    <name type="scientific">mine drainage metagenome</name>
    <dbReference type="NCBI Taxonomy" id="410659"/>
    <lineage>
        <taxon>unclassified sequences</taxon>
        <taxon>metagenomes</taxon>
        <taxon>ecological metagenomes</taxon>
    </lineage>
</organism>
<reference evidence="1" key="1">
    <citation type="submission" date="2016-10" db="EMBL/GenBank/DDBJ databases">
        <title>Sequence of Gallionella enrichment culture.</title>
        <authorList>
            <person name="Poehlein A."/>
            <person name="Muehling M."/>
            <person name="Daniel R."/>
        </authorList>
    </citation>
    <scope>NUCLEOTIDE SEQUENCE</scope>
</reference>
<comment type="caution">
    <text evidence="1">The sequence shown here is derived from an EMBL/GenBank/DDBJ whole genome shotgun (WGS) entry which is preliminary data.</text>
</comment>
<evidence type="ECO:0000313" key="1">
    <source>
        <dbReference type="EMBL" id="OIQ82176.1"/>
    </source>
</evidence>
<dbReference type="EMBL" id="MLJW01000834">
    <property type="protein sequence ID" value="OIQ82176.1"/>
    <property type="molecule type" value="Genomic_DNA"/>
</dbReference>
<name>A0A1J5QFG0_9ZZZZ</name>